<proteinExistence type="predicted"/>
<dbReference type="InterPro" id="IPR052926">
    <property type="entry name" value="Metallo-beta-lactamase_dom"/>
</dbReference>
<reference evidence="2" key="1">
    <citation type="submission" date="2021-08" db="EMBL/GenBank/DDBJ databases">
        <authorList>
            <person name="Zhang H."/>
            <person name="Xu M."/>
            <person name="Yu Z."/>
            <person name="Yang L."/>
            <person name="Cai Y."/>
        </authorList>
    </citation>
    <scope>NUCLEOTIDE SEQUENCE</scope>
    <source>
        <strain evidence="2">CHL1</strain>
    </source>
</reference>
<evidence type="ECO:0000259" key="1">
    <source>
        <dbReference type="Pfam" id="PF00753"/>
    </source>
</evidence>
<accession>A0A9E6R7G6</accession>
<dbReference type="KEGG" id="cmet:K6K41_20920"/>
<organism evidence="2 3">
    <name type="scientific">Chenggangzhangella methanolivorans</name>
    <dbReference type="NCBI Taxonomy" id="1437009"/>
    <lineage>
        <taxon>Bacteria</taxon>
        <taxon>Pseudomonadati</taxon>
        <taxon>Pseudomonadota</taxon>
        <taxon>Alphaproteobacteria</taxon>
        <taxon>Hyphomicrobiales</taxon>
        <taxon>Methylopilaceae</taxon>
        <taxon>Chenggangzhangella</taxon>
    </lineage>
</organism>
<keyword evidence="3" id="KW-1185">Reference proteome</keyword>
<dbReference type="InterPro" id="IPR041712">
    <property type="entry name" value="DHPS-like_MBL-fold"/>
</dbReference>
<dbReference type="EMBL" id="CP081869">
    <property type="protein sequence ID" value="QZN99244.1"/>
    <property type="molecule type" value="Genomic_DNA"/>
</dbReference>
<dbReference type="SUPFAM" id="SSF56281">
    <property type="entry name" value="Metallo-hydrolase/oxidoreductase"/>
    <property type="match status" value="1"/>
</dbReference>
<dbReference type="CDD" id="cd07713">
    <property type="entry name" value="DHPS-like_MBL-fold"/>
    <property type="match status" value="1"/>
</dbReference>
<protein>
    <submittedName>
        <fullName evidence="2">MBL fold metallo-hydrolase</fullName>
    </submittedName>
</protein>
<dbReference type="InterPro" id="IPR001279">
    <property type="entry name" value="Metallo-B-lactamas"/>
</dbReference>
<dbReference type="InterPro" id="IPR036866">
    <property type="entry name" value="RibonucZ/Hydroxyglut_hydro"/>
</dbReference>
<dbReference type="PANTHER" id="PTHR13754">
    <property type="entry name" value="METALLO-BETA-LACTAMASE SUPERFAMILY PROTEIN"/>
    <property type="match status" value="1"/>
</dbReference>
<dbReference type="Gene3D" id="3.60.15.10">
    <property type="entry name" value="Ribonuclease Z/Hydroxyacylglutathione hydrolase-like"/>
    <property type="match status" value="1"/>
</dbReference>
<dbReference type="GO" id="GO:0016740">
    <property type="term" value="F:transferase activity"/>
    <property type="evidence" value="ECO:0007669"/>
    <property type="project" value="TreeGrafter"/>
</dbReference>
<feature type="domain" description="Metallo-beta-lactamase" evidence="1">
    <location>
        <begin position="114"/>
        <end position="175"/>
    </location>
</feature>
<gene>
    <name evidence="2" type="ORF">K6K41_20920</name>
</gene>
<evidence type="ECO:0000313" key="3">
    <source>
        <dbReference type="Proteomes" id="UP000825701"/>
    </source>
</evidence>
<name>A0A9E6R7G6_9HYPH</name>
<evidence type="ECO:0000313" key="2">
    <source>
        <dbReference type="EMBL" id="QZN99244.1"/>
    </source>
</evidence>
<dbReference type="AlphaFoldDB" id="A0A9E6R7G6"/>
<dbReference type="Pfam" id="PF00753">
    <property type="entry name" value="Lactamase_B"/>
    <property type="match status" value="1"/>
</dbReference>
<sequence length="387" mass="41911">MTLIRPATDRPGVDRHGREHWTTDFLKASAALAAGAAAGFSCVEIASAAPIVAPTVDKLTLRVLIDSAHDQFLKPSTVQGVLHQPPGNGRGQDYRKVLHNQWGLSLFAETQRADETRAILLDFGYSPDALLNNIEILKVDPRKANALIVSHGHHDHYGGLTGFLDRYRKELAPDVKLYAGGEDNFCHRVSPSGVQGQFTDFGQLDRRELAARQITTVLCETPTVVADHAFTTGQIKRSSIERVLPNTFVERGIKDGLGCDPSHYSPAELQGKIIPDEHVHEQATCFNVKDKGLVVISSCGHVGIVNSVRQAQEVSGVQKVHAIVGGFHLGPAPKDYLVQVVAEIKKLEPDVVIPMHCSGLNFALEAQAQMPANVIVPTTGSRLTFGA</sequence>
<dbReference type="PANTHER" id="PTHR13754:SF13">
    <property type="entry name" value="METALLO-BETA-LACTAMASE SUPERFAMILY PROTEIN (AFU_ORTHOLOGUE AFUA_3G07630)"/>
    <property type="match status" value="1"/>
</dbReference>
<dbReference type="Proteomes" id="UP000825701">
    <property type="component" value="Chromosome"/>
</dbReference>